<dbReference type="RefSeq" id="WP_053193750.1">
    <property type="nucleotide sequence ID" value="NZ_JACIEN010000001.1"/>
</dbReference>
<dbReference type="PIRSF" id="PIRSF032064">
    <property type="entry name" value="UCP032064"/>
    <property type="match status" value="1"/>
</dbReference>
<evidence type="ECO:0000313" key="2">
    <source>
        <dbReference type="Proteomes" id="UP000577362"/>
    </source>
</evidence>
<dbReference type="PANTHER" id="PTHR36456">
    <property type="entry name" value="UPF0232 PROTEIN SCO3875"/>
    <property type="match status" value="1"/>
</dbReference>
<evidence type="ECO:0008006" key="3">
    <source>
        <dbReference type="Google" id="ProtNLM"/>
    </source>
</evidence>
<accession>A0A840BUB6</accession>
<proteinExistence type="predicted"/>
<comment type="caution">
    <text evidence="1">The sequence shown here is derived from an EMBL/GenBank/DDBJ whole genome shotgun (WGS) entry which is preliminary data.</text>
</comment>
<protein>
    <recommendedName>
        <fullName evidence="3">DUF721 domain-containing protein</fullName>
    </recommendedName>
</protein>
<gene>
    <name evidence="1" type="ORF">GGR16_000268</name>
</gene>
<keyword evidence="2" id="KW-1185">Reference proteome</keyword>
<dbReference type="EMBL" id="JACIEN010000001">
    <property type="protein sequence ID" value="MBB4015262.1"/>
    <property type="molecule type" value="Genomic_DNA"/>
</dbReference>
<evidence type="ECO:0000313" key="1">
    <source>
        <dbReference type="EMBL" id="MBB4015262.1"/>
    </source>
</evidence>
<dbReference type="InterPro" id="IPR007922">
    <property type="entry name" value="DciA-like"/>
</dbReference>
<dbReference type="InterPro" id="IPR010593">
    <property type="entry name" value="DUF1159"/>
</dbReference>
<dbReference type="Proteomes" id="UP000577362">
    <property type="component" value="Unassembled WGS sequence"/>
</dbReference>
<reference evidence="1 2" key="1">
    <citation type="submission" date="2020-08" db="EMBL/GenBank/DDBJ databases">
        <title>Genomic Encyclopedia of Type Strains, Phase IV (KMG-IV): sequencing the most valuable type-strain genomes for metagenomic binning, comparative biology and taxonomic classification.</title>
        <authorList>
            <person name="Goeker M."/>
        </authorList>
    </citation>
    <scope>NUCLEOTIDE SEQUENCE [LARGE SCALE GENOMIC DNA]</scope>
    <source>
        <strain evidence="1 2">DSM 103737</strain>
    </source>
</reference>
<dbReference type="PANTHER" id="PTHR36456:SF1">
    <property type="entry name" value="UPF0232 PROTEIN SCO3875"/>
    <property type="match status" value="1"/>
</dbReference>
<name>A0A840BUB6_9HYPH</name>
<sequence>MAAPKHLSDLVERCIAPALAAQGFASSDIVLAWPEIVGERLARFTEPMRLEWPRRHRHMAPDERSEPATLVVRVASSFALDLQHMAPVVVERVNAHFGWRCVGRLALRQGPIARPAPRRPAPAVDEATRASVARDIGDVADEKLREALERLGCAVLSQGRDTKA</sequence>
<organism evidence="1 2">
    <name type="scientific">Chelatococcus caeni</name>
    <dbReference type="NCBI Taxonomy" id="1348468"/>
    <lineage>
        <taxon>Bacteria</taxon>
        <taxon>Pseudomonadati</taxon>
        <taxon>Pseudomonadota</taxon>
        <taxon>Alphaproteobacteria</taxon>
        <taxon>Hyphomicrobiales</taxon>
        <taxon>Chelatococcaceae</taxon>
        <taxon>Chelatococcus</taxon>
    </lineage>
</organism>
<dbReference type="Pfam" id="PF05258">
    <property type="entry name" value="DciA"/>
    <property type="match status" value="1"/>
</dbReference>
<dbReference type="AlphaFoldDB" id="A0A840BUB6"/>